<feature type="chain" id="PRO_5022206590" description="Pacifastin domain-containing protein" evidence="1">
    <location>
        <begin position="32"/>
        <end position="72"/>
    </location>
</feature>
<comment type="caution">
    <text evidence="2">The sequence shown here is derived from an EMBL/GenBank/DDBJ whole genome shotgun (WGS) entry which is preliminary data.</text>
</comment>
<feature type="signal peptide" evidence="1">
    <location>
        <begin position="1"/>
        <end position="31"/>
    </location>
</feature>
<evidence type="ECO:0000313" key="3">
    <source>
        <dbReference type="Proteomes" id="UP000318571"/>
    </source>
</evidence>
<protein>
    <recommendedName>
        <fullName evidence="4">Pacifastin domain-containing protein</fullName>
    </recommendedName>
</protein>
<reference evidence="2 3" key="1">
    <citation type="journal article" date="2018" name="Nat. Ecol. Evol.">
        <title>Genomic signatures of mitonuclear coevolution across populations of Tigriopus californicus.</title>
        <authorList>
            <person name="Barreto F.S."/>
            <person name="Watson E.T."/>
            <person name="Lima T.G."/>
            <person name="Willett C.S."/>
            <person name="Edmands S."/>
            <person name="Li W."/>
            <person name="Burton R.S."/>
        </authorList>
    </citation>
    <scope>NUCLEOTIDE SEQUENCE [LARGE SCALE GENOMIC DNA]</scope>
    <source>
        <strain evidence="2 3">San Diego</strain>
    </source>
</reference>
<evidence type="ECO:0000256" key="1">
    <source>
        <dbReference type="SAM" id="SignalP"/>
    </source>
</evidence>
<evidence type="ECO:0008006" key="4">
    <source>
        <dbReference type="Google" id="ProtNLM"/>
    </source>
</evidence>
<organism evidence="2 3">
    <name type="scientific">Tigriopus californicus</name>
    <name type="common">Marine copepod</name>
    <dbReference type="NCBI Taxonomy" id="6832"/>
    <lineage>
        <taxon>Eukaryota</taxon>
        <taxon>Metazoa</taxon>
        <taxon>Ecdysozoa</taxon>
        <taxon>Arthropoda</taxon>
        <taxon>Crustacea</taxon>
        <taxon>Multicrustacea</taxon>
        <taxon>Hexanauplia</taxon>
        <taxon>Copepoda</taxon>
        <taxon>Harpacticoida</taxon>
        <taxon>Harpacticidae</taxon>
        <taxon>Tigriopus</taxon>
    </lineage>
</organism>
<evidence type="ECO:0000313" key="2">
    <source>
        <dbReference type="EMBL" id="TRY76673.1"/>
    </source>
</evidence>
<proteinExistence type="predicted"/>
<sequence>MAFNTRTLVASTVAVVLLLVLILDQPQSVQAGGHKAHGTACIVKGSYCSCHYCKCEKGHIHCGGYGKKGYGA</sequence>
<keyword evidence="3" id="KW-1185">Reference proteome</keyword>
<dbReference type="Proteomes" id="UP000318571">
    <property type="component" value="Chromosome 5"/>
</dbReference>
<dbReference type="AlphaFoldDB" id="A0A553PG68"/>
<name>A0A553PG68_TIGCA</name>
<keyword evidence="1" id="KW-0732">Signal</keyword>
<gene>
    <name evidence="2" type="ORF">TCAL_16972</name>
</gene>
<dbReference type="EMBL" id="VCGU01000004">
    <property type="protein sequence ID" value="TRY76673.1"/>
    <property type="molecule type" value="Genomic_DNA"/>
</dbReference>
<accession>A0A553PG68</accession>